<dbReference type="InterPro" id="IPR052018">
    <property type="entry name" value="PHP_domain"/>
</dbReference>
<reference evidence="3" key="1">
    <citation type="journal article" date="2016" name="Front. Microbiol.">
        <title>The complete genome sequence of hyperthermophile Dictyoglomus turgidum DSM 6724 reveals a specialized carbohydrate fermentor.</title>
        <authorList>
            <person name="Brumm P.J."/>
            <person name="Gowda K."/>
            <person name="Robb F.T."/>
            <person name="Mead D.A."/>
        </authorList>
    </citation>
    <scope>NUCLEOTIDE SEQUENCE [LARGE SCALE GENOMIC DNA]</scope>
    <source>
        <strain evidence="3">DSM 6724 / Z-1310</strain>
    </source>
</reference>
<name>B8DZD5_DICTD</name>
<dbReference type="CDD" id="cd07432">
    <property type="entry name" value="PHP_HisPPase"/>
    <property type="match status" value="1"/>
</dbReference>
<proteinExistence type="predicted"/>
<evidence type="ECO:0000259" key="1">
    <source>
        <dbReference type="SMART" id="SM00481"/>
    </source>
</evidence>
<dbReference type="InterPro" id="IPR004013">
    <property type="entry name" value="PHP_dom"/>
</dbReference>
<evidence type="ECO:0000313" key="2">
    <source>
        <dbReference type="EMBL" id="ACK41868.1"/>
    </source>
</evidence>
<keyword evidence="3" id="KW-1185">Reference proteome</keyword>
<dbReference type="Pfam" id="PF02811">
    <property type="entry name" value="PHP"/>
    <property type="match status" value="1"/>
</dbReference>
<dbReference type="HOGENOM" id="CLU_072983_1_0_0"/>
<protein>
    <submittedName>
        <fullName evidence="2">PHP domain protein</fullName>
    </submittedName>
</protein>
<dbReference type="Proteomes" id="UP000007719">
    <property type="component" value="Chromosome"/>
</dbReference>
<dbReference type="STRING" id="515635.Dtur_0580"/>
<dbReference type="InterPro" id="IPR016195">
    <property type="entry name" value="Pol/histidinol_Pase-like"/>
</dbReference>
<dbReference type="PANTHER" id="PTHR42924">
    <property type="entry name" value="EXONUCLEASE"/>
    <property type="match status" value="1"/>
</dbReference>
<sequence>MKAICHIHTKYSFDGMMSPSKIVEYAKRRVINILLICDHDSFEGARQALDYAYSKKIDIYIPFSAEIKTEYGDIIVVLNDFDENLNISELKKFETLIHVVKNKGGVIILPHPYCQHRDIERIAMKVDCIEVFNSRCSEQQNQKALNLCMQLNKVPIYGADAHLFSELDNVIVSYSNFDRNFPFLSSSVLLAGRQTQNYKIRISSLIKAVRKRNFYEIVNLTLSMIKWLLIEEIFANRRKNIGRK</sequence>
<gene>
    <name evidence="2" type="ordered locus">Dtur_0580</name>
</gene>
<dbReference type="KEGG" id="dtu:Dtur_0580"/>
<evidence type="ECO:0000313" key="3">
    <source>
        <dbReference type="Proteomes" id="UP000007719"/>
    </source>
</evidence>
<organism evidence="2 3">
    <name type="scientific">Dictyoglomus turgidum (strain DSM 6724 / Z-1310)</name>
    <dbReference type="NCBI Taxonomy" id="515635"/>
    <lineage>
        <taxon>Bacteria</taxon>
        <taxon>Pseudomonadati</taxon>
        <taxon>Dictyoglomota</taxon>
        <taxon>Dictyoglomia</taxon>
        <taxon>Dictyoglomales</taxon>
        <taxon>Dictyoglomaceae</taxon>
        <taxon>Dictyoglomus</taxon>
    </lineage>
</organism>
<dbReference type="eggNOG" id="COG0613">
    <property type="taxonomic scope" value="Bacteria"/>
</dbReference>
<dbReference type="GO" id="GO:0004534">
    <property type="term" value="F:5'-3' RNA exonuclease activity"/>
    <property type="evidence" value="ECO:0000318"/>
    <property type="project" value="GO_Central"/>
</dbReference>
<dbReference type="EMBL" id="CP001251">
    <property type="protein sequence ID" value="ACK41868.1"/>
    <property type="molecule type" value="Genomic_DNA"/>
</dbReference>
<dbReference type="Gene3D" id="3.20.20.140">
    <property type="entry name" value="Metal-dependent hydrolases"/>
    <property type="match status" value="1"/>
</dbReference>
<accession>B8DZD5</accession>
<dbReference type="SUPFAM" id="SSF89550">
    <property type="entry name" value="PHP domain-like"/>
    <property type="match status" value="1"/>
</dbReference>
<dbReference type="SMART" id="SM00481">
    <property type="entry name" value="POLIIIAc"/>
    <property type="match status" value="1"/>
</dbReference>
<dbReference type="OrthoDB" id="9775360at2"/>
<dbReference type="PANTHER" id="PTHR42924:SF3">
    <property type="entry name" value="POLYMERASE_HISTIDINOL PHOSPHATASE N-TERMINAL DOMAIN-CONTAINING PROTEIN"/>
    <property type="match status" value="1"/>
</dbReference>
<feature type="domain" description="Polymerase/histidinol phosphatase N-terminal" evidence="1">
    <location>
        <begin position="3"/>
        <end position="69"/>
    </location>
</feature>
<dbReference type="InterPro" id="IPR003141">
    <property type="entry name" value="Pol/His_phosphatase_N"/>
</dbReference>
<dbReference type="InParanoid" id="B8DZD5"/>
<dbReference type="EnsemblBacteria" id="ACK41868">
    <property type="protein sequence ID" value="ACK41868"/>
    <property type="gene ID" value="Dtur_0580"/>
</dbReference>
<dbReference type="RefSeq" id="WP_012582953.1">
    <property type="nucleotide sequence ID" value="NC_011661.1"/>
</dbReference>
<dbReference type="AlphaFoldDB" id="B8DZD5"/>
<dbReference type="GO" id="GO:0035312">
    <property type="term" value="F:5'-3' DNA exonuclease activity"/>
    <property type="evidence" value="ECO:0000318"/>
    <property type="project" value="GO_Central"/>
</dbReference>